<organism evidence="1 2">
    <name type="scientific">Euplotes crassus</name>
    <dbReference type="NCBI Taxonomy" id="5936"/>
    <lineage>
        <taxon>Eukaryota</taxon>
        <taxon>Sar</taxon>
        <taxon>Alveolata</taxon>
        <taxon>Ciliophora</taxon>
        <taxon>Intramacronucleata</taxon>
        <taxon>Spirotrichea</taxon>
        <taxon>Hypotrichia</taxon>
        <taxon>Euplotida</taxon>
        <taxon>Euplotidae</taxon>
        <taxon>Moneuplotes</taxon>
    </lineage>
</organism>
<dbReference type="PROSITE" id="PS51257">
    <property type="entry name" value="PROKAR_LIPOPROTEIN"/>
    <property type="match status" value="1"/>
</dbReference>
<accession>A0AAD1UAV8</accession>
<gene>
    <name evidence="1" type="ORF">ECRASSUSDP1_LOCUS6682</name>
</gene>
<dbReference type="EMBL" id="CAMPGE010006487">
    <property type="protein sequence ID" value="CAI2365335.1"/>
    <property type="molecule type" value="Genomic_DNA"/>
</dbReference>
<evidence type="ECO:0000313" key="2">
    <source>
        <dbReference type="Proteomes" id="UP001295684"/>
    </source>
</evidence>
<dbReference type="Proteomes" id="UP001295684">
    <property type="component" value="Unassembled WGS sequence"/>
</dbReference>
<keyword evidence="2" id="KW-1185">Reference proteome</keyword>
<protein>
    <submittedName>
        <fullName evidence="1">Uncharacterized protein</fullName>
    </submittedName>
</protein>
<proteinExistence type="predicted"/>
<evidence type="ECO:0000313" key="1">
    <source>
        <dbReference type="EMBL" id="CAI2365335.1"/>
    </source>
</evidence>
<sequence>MLRYLEKGLYVIGTPALLIGCTYWVYKRQKEIAEDPFEHLEDVDSKYLSSTEIKKLENDTQKVYILGIDEKESIENIRLVNNFIRDLSPRNVVVELCDERFNERYNDIMKHPKFEAIMQKFYNVLNNDEKVKKLGEKSDMIELQEMEYLVAIDLCSYHVPQCRSLLGDRNRSITEKRIRAKLRLSDILTQEEGIGALHVLSPSNEKDSAEEVDDIKKALAQTEEDEEEFDFDAAKEEDIKNDFKTDEQIYQEVIIDEINQVMLKNIAKADGNIIAVIMKNERIPSFMKLWKGAYDEFYQDVDRKKKLEEIKEKRLKKKQKQEKST</sequence>
<comment type="caution">
    <text evidence="1">The sequence shown here is derived from an EMBL/GenBank/DDBJ whole genome shotgun (WGS) entry which is preliminary data.</text>
</comment>
<name>A0AAD1UAV8_EUPCR</name>
<reference evidence="1" key="1">
    <citation type="submission" date="2023-07" db="EMBL/GenBank/DDBJ databases">
        <authorList>
            <consortium name="AG Swart"/>
            <person name="Singh M."/>
            <person name="Singh A."/>
            <person name="Seah K."/>
            <person name="Emmerich C."/>
        </authorList>
    </citation>
    <scope>NUCLEOTIDE SEQUENCE</scope>
    <source>
        <strain evidence="1">DP1</strain>
    </source>
</reference>
<dbReference type="AlphaFoldDB" id="A0AAD1UAV8"/>